<feature type="binding site" evidence="14">
    <location>
        <position position="186"/>
    </location>
    <ligand>
        <name>FMN</name>
        <dbReference type="ChEBI" id="CHEBI:58210"/>
    </ligand>
</feature>
<dbReference type="GO" id="GO:0050660">
    <property type="term" value="F:flavin adenine dinucleotide binding"/>
    <property type="evidence" value="ECO:0007669"/>
    <property type="project" value="InterPro"/>
</dbReference>
<dbReference type="PIRSF" id="PIRSF006621">
    <property type="entry name" value="Dus"/>
    <property type="match status" value="1"/>
</dbReference>
<dbReference type="Gene3D" id="1.10.1200.80">
    <property type="entry name" value="Putative flavin oxidoreducatase, domain 2"/>
    <property type="match status" value="1"/>
</dbReference>
<sequence>MTTTEARRESGEPSALQIGPLRVSPPVVLAPMAGITNYPFRALCRRFGAGLYVSEMITAGPLVRGDARSLQLSDFGRDESPRSLQLYGVDPTTIAGAVRFLVGEGRVDHIDLNFGCPVRKVTRKGGGSAIPVKPNLLRAIVRAAVKAAGAVPVTMKFRMGIDDGLLTYLQAGAIGEEEGCAAVALHARTAAQLYSGSARWEAIAALKRAVRTIPVLGNGDIWEAEDALRMVRETGCDGVVVGRGCLGRPWLFRELAAAFAGAPPPAPPSLGEVWAIMLEHAERLCAWMSEEPAMAAFRKHARWYTLGFHSAEPVVPKLMQAQRLAELAALAGEVDLAEPFPAAAARLVRGKSGPPQKVALPHGYLDDLDDATPPGPDAEDADSGG</sequence>
<dbReference type="InterPro" id="IPR013785">
    <property type="entry name" value="Aldolase_TIM"/>
</dbReference>
<comment type="similarity">
    <text evidence="12">Belongs to the dus family.</text>
</comment>
<keyword evidence="4 12" id="KW-0285">Flavoprotein</keyword>
<proteinExistence type="inferred from homology"/>
<dbReference type="PANTHER" id="PTHR45846">
    <property type="entry name" value="TRNA-DIHYDROURIDINE(47) SYNTHASE [NAD(P)(+)]-LIKE"/>
    <property type="match status" value="1"/>
</dbReference>
<protein>
    <recommendedName>
        <fullName evidence="12">tRNA-dihydrouridine synthase</fullName>
        <ecNumber evidence="12">1.3.1.-</ecNumber>
    </recommendedName>
</protein>
<evidence type="ECO:0000256" key="9">
    <source>
        <dbReference type="ARBA" id="ARBA00023002"/>
    </source>
</evidence>
<dbReference type="InterPro" id="IPR035587">
    <property type="entry name" value="DUS-like_FMN-bd"/>
</dbReference>
<dbReference type="GO" id="GO:0000049">
    <property type="term" value="F:tRNA binding"/>
    <property type="evidence" value="ECO:0007669"/>
    <property type="project" value="UniProtKB-KW"/>
</dbReference>
<keyword evidence="7" id="KW-0521">NADP</keyword>
<evidence type="ECO:0000256" key="12">
    <source>
        <dbReference type="PIRNR" id="PIRNR006621"/>
    </source>
</evidence>
<evidence type="ECO:0000256" key="6">
    <source>
        <dbReference type="ARBA" id="ARBA00022694"/>
    </source>
</evidence>
<evidence type="ECO:0000256" key="4">
    <source>
        <dbReference type="ARBA" id="ARBA00022630"/>
    </source>
</evidence>
<dbReference type="PANTHER" id="PTHR45846:SF1">
    <property type="entry name" value="TRNA-DIHYDROURIDINE(47) SYNTHASE [NAD(P)(+)]-LIKE"/>
    <property type="match status" value="1"/>
</dbReference>
<feature type="active site" description="Proton donor" evidence="13">
    <location>
        <position position="116"/>
    </location>
</feature>
<evidence type="ECO:0000256" key="8">
    <source>
        <dbReference type="ARBA" id="ARBA00022884"/>
    </source>
</evidence>
<dbReference type="PROSITE" id="PS01136">
    <property type="entry name" value="UPF0034"/>
    <property type="match status" value="1"/>
</dbReference>
<accession>A0A1I1V252</accession>
<dbReference type="CDD" id="cd02801">
    <property type="entry name" value="DUS_like_FMN"/>
    <property type="match status" value="1"/>
</dbReference>
<dbReference type="InterPro" id="IPR004652">
    <property type="entry name" value="DusB-like"/>
</dbReference>
<evidence type="ECO:0000256" key="10">
    <source>
        <dbReference type="ARBA" id="ARBA00048205"/>
    </source>
</evidence>
<comment type="catalytic activity">
    <reaction evidence="11">
        <text>a 5,6-dihydrouridine in tRNA + NAD(+) = a uridine in tRNA + NADH + H(+)</text>
        <dbReference type="Rhea" id="RHEA:54452"/>
        <dbReference type="Rhea" id="RHEA-COMP:13339"/>
        <dbReference type="Rhea" id="RHEA-COMP:13887"/>
        <dbReference type="ChEBI" id="CHEBI:15378"/>
        <dbReference type="ChEBI" id="CHEBI:57540"/>
        <dbReference type="ChEBI" id="CHEBI:57945"/>
        <dbReference type="ChEBI" id="CHEBI:65315"/>
        <dbReference type="ChEBI" id="CHEBI:74443"/>
    </reaction>
</comment>
<dbReference type="RefSeq" id="WP_211302478.1">
    <property type="nucleotide sequence ID" value="NZ_FOMX01000004.1"/>
</dbReference>
<comment type="function">
    <text evidence="2 12">Catalyzes the synthesis of 5,6-dihydrouridine (D), a modified base found in the D-loop of most tRNAs, via the reduction of the C5-C6 double bond in target uridines.</text>
</comment>
<evidence type="ECO:0000256" key="13">
    <source>
        <dbReference type="PIRSR" id="PIRSR006621-1"/>
    </source>
</evidence>
<evidence type="ECO:0000313" key="17">
    <source>
        <dbReference type="EMBL" id="SFD76078.1"/>
    </source>
</evidence>
<dbReference type="InterPro" id="IPR024036">
    <property type="entry name" value="tRNA-dHydroUridine_Synthase_C"/>
</dbReference>
<dbReference type="AlphaFoldDB" id="A0A1I1V252"/>
<gene>
    <name evidence="17" type="ORF">SAMN02745121_01425</name>
</gene>
<evidence type="ECO:0000256" key="3">
    <source>
        <dbReference type="ARBA" id="ARBA00022555"/>
    </source>
</evidence>
<dbReference type="EMBL" id="FOMX01000004">
    <property type="protein sequence ID" value="SFD76078.1"/>
    <property type="molecule type" value="Genomic_DNA"/>
</dbReference>
<dbReference type="Gene3D" id="3.20.20.70">
    <property type="entry name" value="Aldolase class I"/>
    <property type="match status" value="1"/>
</dbReference>
<keyword evidence="5 12" id="KW-0288">FMN</keyword>
<dbReference type="InterPro" id="IPR001269">
    <property type="entry name" value="DUS_fam"/>
</dbReference>
<dbReference type="SUPFAM" id="SSF51395">
    <property type="entry name" value="FMN-linked oxidoreductases"/>
    <property type="match status" value="1"/>
</dbReference>
<keyword evidence="8" id="KW-0694">RNA-binding</keyword>
<evidence type="ECO:0000313" key="18">
    <source>
        <dbReference type="Proteomes" id="UP000199400"/>
    </source>
</evidence>
<keyword evidence="3" id="KW-0820">tRNA-binding</keyword>
<reference evidence="18" key="1">
    <citation type="submission" date="2016-10" db="EMBL/GenBank/DDBJ databases">
        <authorList>
            <person name="Varghese N."/>
            <person name="Submissions S."/>
        </authorList>
    </citation>
    <scope>NUCLEOTIDE SEQUENCE [LARGE SCALE GENOMIC DNA]</scope>
    <source>
        <strain evidence="18">ATCC 25963</strain>
    </source>
</reference>
<keyword evidence="9 12" id="KW-0560">Oxidoreductase</keyword>
<dbReference type="NCBIfam" id="TIGR00737">
    <property type="entry name" value="nifR3_yhdG"/>
    <property type="match status" value="1"/>
</dbReference>
<name>A0A1I1V252_9BACT</name>
<dbReference type="EC" id="1.3.1.-" evidence="12"/>
<keyword evidence="6 12" id="KW-0819">tRNA processing</keyword>
<evidence type="ECO:0000256" key="5">
    <source>
        <dbReference type="ARBA" id="ARBA00022643"/>
    </source>
</evidence>
<feature type="binding site" evidence="14">
    <location>
        <position position="85"/>
    </location>
    <ligand>
        <name>FMN</name>
        <dbReference type="ChEBI" id="CHEBI:58210"/>
    </ligand>
</feature>
<feature type="binding site" evidence="14">
    <location>
        <position position="156"/>
    </location>
    <ligand>
        <name>FMN</name>
        <dbReference type="ChEBI" id="CHEBI:58210"/>
    </ligand>
</feature>
<comment type="cofactor">
    <cofactor evidence="1 12 14">
        <name>FMN</name>
        <dbReference type="ChEBI" id="CHEBI:58210"/>
    </cofactor>
</comment>
<organism evidence="17 18">
    <name type="scientific">Nannocystis exedens</name>
    <dbReference type="NCBI Taxonomy" id="54"/>
    <lineage>
        <taxon>Bacteria</taxon>
        <taxon>Pseudomonadati</taxon>
        <taxon>Myxococcota</taxon>
        <taxon>Polyangia</taxon>
        <taxon>Nannocystales</taxon>
        <taxon>Nannocystaceae</taxon>
        <taxon>Nannocystis</taxon>
    </lineage>
</organism>
<dbReference type="Pfam" id="PF01207">
    <property type="entry name" value="Dus"/>
    <property type="match status" value="1"/>
</dbReference>
<evidence type="ECO:0000259" key="16">
    <source>
        <dbReference type="Pfam" id="PF01207"/>
    </source>
</evidence>
<evidence type="ECO:0000256" key="11">
    <source>
        <dbReference type="ARBA" id="ARBA00048802"/>
    </source>
</evidence>
<feature type="binding site" evidence="14">
    <location>
        <begin position="31"/>
        <end position="33"/>
    </location>
    <ligand>
        <name>FMN</name>
        <dbReference type="ChEBI" id="CHEBI:58210"/>
    </ligand>
</feature>
<comment type="catalytic activity">
    <reaction evidence="10">
        <text>a 5,6-dihydrouridine in tRNA + NADP(+) = a uridine in tRNA + NADPH + H(+)</text>
        <dbReference type="Rhea" id="RHEA:23624"/>
        <dbReference type="Rhea" id="RHEA-COMP:13339"/>
        <dbReference type="Rhea" id="RHEA-COMP:13887"/>
        <dbReference type="ChEBI" id="CHEBI:15378"/>
        <dbReference type="ChEBI" id="CHEBI:57783"/>
        <dbReference type="ChEBI" id="CHEBI:58349"/>
        <dbReference type="ChEBI" id="CHEBI:65315"/>
        <dbReference type="ChEBI" id="CHEBI:74443"/>
    </reaction>
</comment>
<dbReference type="STRING" id="54.SAMN02745121_01425"/>
<evidence type="ECO:0000256" key="7">
    <source>
        <dbReference type="ARBA" id="ARBA00022857"/>
    </source>
</evidence>
<dbReference type="GO" id="GO:0017150">
    <property type="term" value="F:tRNA dihydrouridine synthase activity"/>
    <property type="evidence" value="ECO:0007669"/>
    <property type="project" value="InterPro"/>
</dbReference>
<keyword evidence="18" id="KW-1185">Reference proteome</keyword>
<evidence type="ECO:0000256" key="1">
    <source>
        <dbReference type="ARBA" id="ARBA00001917"/>
    </source>
</evidence>
<evidence type="ECO:0000256" key="14">
    <source>
        <dbReference type="PIRSR" id="PIRSR006621-2"/>
    </source>
</evidence>
<evidence type="ECO:0000256" key="2">
    <source>
        <dbReference type="ARBA" id="ARBA00002790"/>
    </source>
</evidence>
<dbReference type="InterPro" id="IPR018517">
    <property type="entry name" value="tRNA_hU_synthase_CS"/>
</dbReference>
<evidence type="ECO:0000256" key="15">
    <source>
        <dbReference type="SAM" id="MobiDB-lite"/>
    </source>
</evidence>
<feature type="region of interest" description="Disordered" evidence="15">
    <location>
        <begin position="351"/>
        <end position="385"/>
    </location>
</feature>
<keyword evidence="14" id="KW-0547">Nucleotide-binding</keyword>
<feature type="domain" description="DUS-like FMN-binding" evidence="16">
    <location>
        <begin position="29"/>
        <end position="324"/>
    </location>
</feature>
<dbReference type="Proteomes" id="UP000199400">
    <property type="component" value="Unassembled WGS sequence"/>
</dbReference>
<feature type="binding site" evidence="14">
    <location>
        <begin position="242"/>
        <end position="243"/>
    </location>
    <ligand>
        <name>FMN</name>
        <dbReference type="ChEBI" id="CHEBI:58210"/>
    </ligand>
</feature>